<name>A0AAD5G8B7_AMBAR</name>
<dbReference type="AlphaFoldDB" id="A0AAD5G8B7"/>
<dbReference type="PANTHER" id="PTHR32278:SF111">
    <property type="entry name" value="F-BOX PROTEIN PP2-B12-RELATED"/>
    <property type="match status" value="1"/>
</dbReference>
<dbReference type="InterPro" id="IPR025886">
    <property type="entry name" value="PP2-like"/>
</dbReference>
<keyword evidence="2" id="KW-1185">Reference proteome</keyword>
<dbReference type="EMBL" id="JAMZMK010010280">
    <property type="protein sequence ID" value="KAI7732219.1"/>
    <property type="molecule type" value="Genomic_DNA"/>
</dbReference>
<evidence type="ECO:0000313" key="2">
    <source>
        <dbReference type="Proteomes" id="UP001206925"/>
    </source>
</evidence>
<protein>
    <submittedName>
        <fullName evidence="1">Uncharacterized protein</fullName>
    </submittedName>
</protein>
<sequence length="562" mass="65083">MLPARAILPKEASGWNFLSLPGSRFQEVAEFRDINHIVIDLQFDSQLLSTITYACYLVYKLPENASVFEGIVIVSFETRSRAHTPVEHHEVIEDIGRRTSFEDMRRIADQAVTPLSYITQSQLLLLFMKGMLVDDGKTWFSVNKIGQHCELISASKCISTSDNVDFTPNTVRSSRFQHLLRHVSTQDLRLKVKTQFLSPNVTYIINLVYDYNGNRPHHNSLRIPFKYKLEEMRQYVTSCVACVGEGGWRRTELFQFTSTKNEHHFDILFSSEIRSSFSISIEGVELCPVDFEKDENKADHLQPTDIDWGERLPRDYIHIVKWSKDIDESMTRKEVYFVLRKGLYINNSQQWFSISKKSKQRLMLPARAVLPNEGSKWNFLSLPGSRFQEVAESRDSNHLVISLEFDSQLLSTGIMYACYLIYKLPENASVFEGIIVVSFDTRAHVPVEHHVYLVTPPHTPIIELSPGERPPRTRKIKGHPKLRKDGWMEIQVCELYNGSITPHTCSESGYLESLNEWNFTGLLVQGIELRPAKVSWKHSNYIKTHYDEVSKQHWIQVRHWLD</sequence>
<organism evidence="1 2">
    <name type="scientific">Ambrosia artemisiifolia</name>
    <name type="common">Common ragweed</name>
    <dbReference type="NCBI Taxonomy" id="4212"/>
    <lineage>
        <taxon>Eukaryota</taxon>
        <taxon>Viridiplantae</taxon>
        <taxon>Streptophyta</taxon>
        <taxon>Embryophyta</taxon>
        <taxon>Tracheophyta</taxon>
        <taxon>Spermatophyta</taxon>
        <taxon>Magnoliopsida</taxon>
        <taxon>eudicotyledons</taxon>
        <taxon>Gunneridae</taxon>
        <taxon>Pentapetalae</taxon>
        <taxon>asterids</taxon>
        <taxon>campanulids</taxon>
        <taxon>Asterales</taxon>
        <taxon>Asteraceae</taxon>
        <taxon>Asteroideae</taxon>
        <taxon>Heliantheae alliance</taxon>
        <taxon>Heliantheae</taxon>
        <taxon>Ambrosia</taxon>
    </lineage>
</organism>
<accession>A0AAD5G8B7</accession>
<reference evidence="1" key="1">
    <citation type="submission" date="2022-06" db="EMBL/GenBank/DDBJ databases">
        <title>Uncovering the hologenomic basis of an extraordinary plant invasion.</title>
        <authorList>
            <person name="Bieker V.C."/>
            <person name="Martin M.D."/>
            <person name="Gilbert T."/>
            <person name="Hodgins K."/>
            <person name="Battlay P."/>
            <person name="Petersen B."/>
            <person name="Wilson J."/>
        </authorList>
    </citation>
    <scope>NUCLEOTIDE SEQUENCE</scope>
    <source>
        <strain evidence="1">AA19_3_7</strain>
        <tissue evidence="1">Leaf</tissue>
    </source>
</reference>
<proteinExistence type="predicted"/>
<comment type="caution">
    <text evidence="1">The sequence shown here is derived from an EMBL/GenBank/DDBJ whole genome shotgun (WGS) entry which is preliminary data.</text>
</comment>
<gene>
    <name evidence="1" type="ORF">M8C21_006102</name>
</gene>
<evidence type="ECO:0000313" key="1">
    <source>
        <dbReference type="EMBL" id="KAI7732219.1"/>
    </source>
</evidence>
<dbReference type="Proteomes" id="UP001206925">
    <property type="component" value="Unassembled WGS sequence"/>
</dbReference>
<dbReference type="PANTHER" id="PTHR32278">
    <property type="entry name" value="F-BOX DOMAIN-CONTAINING PROTEIN"/>
    <property type="match status" value="1"/>
</dbReference>
<dbReference type="Pfam" id="PF14299">
    <property type="entry name" value="PP2"/>
    <property type="match status" value="1"/>
</dbReference>